<dbReference type="EMBL" id="BAABME010021478">
    <property type="protein sequence ID" value="GAA0163406.1"/>
    <property type="molecule type" value="Genomic_DNA"/>
</dbReference>
<dbReference type="CDD" id="cd01650">
    <property type="entry name" value="RT_nLTR_like"/>
    <property type="match status" value="1"/>
</dbReference>
<dbReference type="AlphaFoldDB" id="A0AAV3QJU7"/>
<proteinExistence type="predicted"/>
<protein>
    <recommendedName>
        <fullName evidence="3">Reverse transcriptase domain-containing protein</fullName>
    </recommendedName>
</protein>
<evidence type="ECO:0000313" key="1">
    <source>
        <dbReference type="EMBL" id="GAA0163406.1"/>
    </source>
</evidence>
<dbReference type="Proteomes" id="UP001454036">
    <property type="component" value="Unassembled WGS sequence"/>
</dbReference>
<evidence type="ECO:0008006" key="3">
    <source>
        <dbReference type="Google" id="ProtNLM"/>
    </source>
</evidence>
<accession>A0AAV3QJU7</accession>
<name>A0AAV3QJU7_LITER</name>
<comment type="caution">
    <text evidence="1">The sequence shown here is derived from an EMBL/GenBank/DDBJ whole genome shotgun (WGS) entry which is preliminary data.</text>
</comment>
<keyword evidence="2" id="KW-1185">Reference proteome</keyword>
<gene>
    <name evidence="1" type="ORF">LIER_39590</name>
</gene>
<evidence type="ECO:0000313" key="2">
    <source>
        <dbReference type="Proteomes" id="UP001454036"/>
    </source>
</evidence>
<dbReference type="PANTHER" id="PTHR33116">
    <property type="entry name" value="REVERSE TRANSCRIPTASE ZINC-BINDING DOMAIN-CONTAINING PROTEIN-RELATED-RELATED"/>
    <property type="match status" value="1"/>
</dbReference>
<sequence length="435" mass="50100">MTNFRPIALCNTVAKVIAKYLATRRKNVLPTIILESQSAFVANRLITDNVLLSYEIHHLIKYKKVGREGYMSIKLGMMKAYDRIEWTFLKAMLLQLNFSHKWINLIMDYVTSVSYSVLVNGELQRISLGANTPTFSHLMFADDTLLLGRASVTEAATFMSILKQYEPWSGELINPQKSAVQFSPNVSGELRAAITDILGMPEVATHGKYLELPTSLGASKEEISSSILNRVKAKVEGWKPRLLSKVGKEIFIKSVLQVIPNYPMQCFLLPKQVCNKINSILTNYWWGVTEKKKKIHWATWKKLCTTKENGGLGFRDLRLLNLALLSKQVWRIITNPQGQLARVYKARYFLHGTFWDAQLGTKPYYTWRSLLQVREFLNRMVDWSIGDEKTIHVWHHRWTSYTWSHMPYTAKPTTNQKYTLSELIDADIGTWDIIK</sequence>
<organism evidence="1 2">
    <name type="scientific">Lithospermum erythrorhizon</name>
    <name type="common">Purple gromwell</name>
    <name type="synonym">Lithospermum officinale var. erythrorhizon</name>
    <dbReference type="NCBI Taxonomy" id="34254"/>
    <lineage>
        <taxon>Eukaryota</taxon>
        <taxon>Viridiplantae</taxon>
        <taxon>Streptophyta</taxon>
        <taxon>Embryophyta</taxon>
        <taxon>Tracheophyta</taxon>
        <taxon>Spermatophyta</taxon>
        <taxon>Magnoliopsida</taxon>
        <taxon>eudicotyledons</taxon>
        <taxon>Gunneridae</taxon>
        <taxon>Pentapetalae</taxon>
        <taxon>asterids</taxon>
        <taxon>lamiids</taxon>
        <taxon>Boraginales</taxon>
        <taxon>Boraginaceae</taxon>
        <taxon>Boraginoideae</taxon>
        <taxon>Lithospermeae</taxon>
        <taxon>Lithospermum</taxon>
    </lineage>
</organism>
<dbReference type="PANTHER" id="PTHR33116:SF86">
    <property type="entry name" value="REVERSE TRANSCRIPTASE DOMAIN-CONTAINING PROTEIN"/>
    <property type="match status" value="1"/>
</dbReference>
<reference evidence="1 2" key="1">
    <citation type="submission" date="2024-01" db="EMBL/GenBank/DDBJ databases">
        <title>The complete chloroplast genome sequence of Lithospermum erythrorhizon: insights into the phylogenetic relationship among Boraginaceae species and the maternal lineages of purple gromwells.</title>
        <authorList>
            <person name="Okada T."/>
            <person name="Watanabe K."/>
        </authorList>
    </citation>
    <scope>NUCLEOTIDE SEQUENCE [LARGE SCALE GENOMIC DNA]</scope>
</reference>